<dbReference type="EMBL" id="VSWD01000010">
    <property type="protein sequence ID" value="KAK3092097.1"/>
    <property type="molecule type" value="Genomic_DNA"/>
</dbReference>
<dbReference type="InterPro" id="IPR036860">
    <property type="entry name" value="SH2_dom_sf"/>
</dbReference>
<dbReference type="Pfam" id="PF00017">
    <property type="entry name" value="SH2"/>
    <property type="match status" value="1"/>
</dbReference>
<dbReference type="FunFam" id="3.30.505.10:FF:000034">
    <property type="entry name" value="SH2 domain-containing protein 4A"/>
    <property type="match status" value="1"/>
</dbReference>
<proteinExistence type="predicted"/>
<dbReference type="PROSITE" id="PS50001">
    <property type="entry name" value="SH2"/>
    <property type="match status" value="1"/>
</dbReference>
<keyword evidence="7" id="KW-1185">Reference proteome</keyword>
<evidence type="ECO:0000313" key="7">
    <source>
        <dbReference type="Proteomes" id="UP001186944"/>
    </source>
</evidence>
<dbReference type="GO" id="GO:0005737">
    <property type="term" value="C:cytoplasm"/>
    <property type="evidence" value="ECO:0007669"/>
    <property type="project" value="TreeGrafter"/>
</dbReference>
<feature type="domain" description="SH2" evidence="5">
    <location>
        <begin position="339"/>
        <end position="431"/>
    </location>
</feature>
<feature type="region of interest" description="Disordered" evidence="4">
    <location>
        <begin position="430"/>
        <end position="454"/>
    </location>
</feature>
<reference evidence="6" key="1">
    <citation type="submission" date="2019-08" db="EMBL/GenBank/DDBJ databases">
        <title>The improved chromosome-level genome for the pearl oyster Pinctada fucata martensii using PacBio sequencing and Hi-C.</title>
        <authorList>
            <person name="Zheng Z."/>
        </authorList>
    </citation>
    <scope>NUCLEOTIDE SEQUENCE</scope>
    <source>
        <strain evidence="6">ZZ-2019</strain>
        <tissue evidence="6">Adductor muscle</tissue>
    </source>
</reference>
<dbReference type="PANTHER" id="PTHR14388:SF17">
    <property type="entry name" value="SH2 DOMAIN-CONTAINING PROTEIN"/>
    <property type="match status" value="1"/>
</dbReference>
<keyword evidence="3" id="KW-0175">Coiled coil</keyword>
<evidence type="ECO:0000256" key="3">
    <source>
        <dbReference type="SAM" id="Coils"/>
    </source>
</evidence>
<gene>
    <name evidence="6" type="ORF">FSP39_025151</name>
</gene>
<protein>
    <recommendedName>
        <fullName evidence="5">SH2 domain-containing protein</fullName>
    </recommendedName>
</protein>
<dbReference type="PRINTS" id="PR00401">
    <property type="entry name" value="SH2DOMAIN"/>
</dbReference>
<accession>A0AA89C2L3</accession>
<dbReference type="InterPro" id="IPR000980">
    <property type="entry name" value="SH2"/>
</dbReference>
<keyword evidence="1 2" id="KW-0727">SH2 domain</keyword>
<feature type="coiled-coil region" evidence="3">
    <location>
        <begin position="229"/>
        <end position="263"/>
    </location>
</feature>
<name>A0AA89C2L3_PINIB</name>
<sequence length="454" mass="53600">MLQQILQDMYVDPELLAELSDEQKHLLFVKMREEQVRRWKEREDKLEEEEKKKPRKLNHKKCNKNVGFLSGTDGKEWVWVMGEHKNDMTIEQILETEALRKAEQEAENELEELRKREEVDLKKKMVEEQHKIEEEQKRAAEDLKRKEEEAALYQSIKEAREAARKAEEEKRKSVEKERIRIEQLREKFASEKRKSLERLQKDKNRRSSEIFIKIQEGRKKMEKVAEEHSHELDENFKEQEKKAKEAQNQIQNLARKARIEYKNSMRATANVMSAANAFRKGNKPPLPPKNMDKVPANLIKKPKRPPRPPNRQAVIEWFLEEERPRGSGVESETGKICSWFHGVISRTDAEHILINQSVGSFLVRVSERVWGYTISYRADDRCKHFLVDTSEDGYQFFGANQVQHKSLEDLINFHKKNLITAIGEEKLLNPVGQQKEPPDYQELMQPRVTQSTKI</sequence>
<evidence type="ECO:0000256" key="1">
    <source>
        <dbReference type="ARBA" id="ARBA00022999"/>
    </source>
</evidence>
<dbReference type="AlphaFoldDB" id="A0AA89C2L3"/>
<comment type="caution">
    <text evidence="6">The sequence shown here is derived from an EMBL/GenBank/DDBJ whole genome shotgun (WGS) entry which is preliminary data.</text>
</comment>
<evidence type="ECO:0000256" key="4">
    <source>
        <dbReference type="SAM" id="MobiDB-lite"/>
    </source>
</evidence>
<feature type="coiled-coil region" evidence="3">
    <location>
        <begin position="96"/>
        <end position="194"/>
    </location>
</feature>
<dbReference type="Proteomes" id="UP001186944">
    <property type="component" value="Unassembled WGS sequence"/>
</dbReference>
<evidence type="ECO:0000259" key="5">
    <source>
        <dbReference type="PROSITE" id="PS50001"/>
    </source>
</evidence>
<evidence type="ECO:0000256" key="2">
    <source>
        <dbReference type="PROSITE-ProRule" id="PRU00191"/>
    </source>
</evidence>
<dbReference type="PANTHER" id="PTHR14388">
    <property type="entry name" value="T CELL-SPECIFIC ADAPTER PROTEIN TSAD"/>
    <property type="match status" value="1"/>
</dbReference>
<dbReference type="SUPFAM" id="SSF55550">
    <property type="entry name" value="SH2 domain"/>
    <property type="match status" value="1"/>
</dbReference>
<dbReference type="SMART" id="SM00252">
    <property type="entry name" value="SH2"/>
    <property type="match status" value="1"/>
</dbReference>
<organism evidence="6 7">
    <name type="scientific">Pinctada imbricata</name>
    <name type="common">Atlantic pearl-oyster</name>
    <name type="synonym">Pinctada martensii</name>
    <dbReference type="NCBI Taxonomy" id="66713"/>
    <lineage>
        <taxon>Eukaryota</taxon>
        <taxon>Metazoa</taxon>
        <taxon>Spiralia</taxon>
        <taxon>Lophotrochozoa</taxon>
        <taxon>Mollusca</taxon>
        <taxon>Bivalvia</taxon>
        <taxon>Autobranchia</taxon>
        <taxon>Pteriomorphia</taxon>
        <taxon>Pterioida</taxon>
        <taxon>Pterioidea</taxon>
        <taxon>Pteriidae</taxon>
        <taxon>Pinctada</taxon>
    </lineage>
</organism>
<evidence type="ECO:0000313" key="6">
    <source>
        <dbReference type="EMBL" id="KAK3092097.1"/>
    </source>
</evidence>
<dbReference type="Gene3D" id="3.30.505.10">
    <property type="entry name" value="SH2 domain"/>
    <property type="match status" value="1"/>
</dbReference>